<proteinExistence type="inferred from homology"/>
<accession>A0A1G6YI79</accession>
<dbReference type="PANTHER" id="PTHR34773">
    <property type="entry name" value="FLAGELLAR SECRETION CHAPERONE FLIS"/>
    <property type="match status" value="1"/>
</dbReference>
<evidence type="ECO:0000256" key="1">
    <source>
        <dbReference type="ARBA" id="ARBA00004514"/>
    </source>
</evidence>
<name>A0A1G6YI79_9GAMM</name>
<dbReference type="PIRSF" id="PIRSF039090">
    <property type="entry name" value="Flis"/>
    <property type="match status" value="1"/>
</dbReference>
<organism evidence="7 8">
    <name type="scientific">Aquimonas voraii</name>
    <dbReference type="NCBI Taxonomy" id="265719"/>
    <lineage>
        <taxon>Bacteria</taxon>
        <taxon>Pseudomonadati</taxon>
        <taxon>Pseudomonadota</taxon>
        <taxon>Gammaproteobacteria</taxon>
        <taxon>Lysobacterales</taxon>
        <taxon>Lysobacteraceae</taxon>
        <taxon>Aquimonas</taxon>
    </lineage>
</organism>
<keyword evidence="5" id="KW-0143">Chaperone</keyword>
<dbReference type="RefSeq" id="WP_091243939.1">
    <property type="nucleotide sequence ID" value="NZ_FNAG01000010.1"/>
</dbReference>
<dbReference type="GO" id="GO:0071973">
    <property type="term" value="P:bacterial-type flagellum-dependent cell motility"/>
    <property type="evidence" value="ECO:0007669"/>
    <property type="project" value="TreeGrafter"/>
</dbReference>
<evidence type="ECO:0000256" key="6">
    <source>
        <dbReference type="PIRNR" id="PIRNR039090"/>
    </source>
</evidence>
<evidence type="ECO:0000256" key="4">
    <source>
        <dbReference type="ARBA" id="ARBA00022795"/>
    </source>
</evidence>
<dbReference type="NCBIfam" id="TIGR00208">
    <property type="entry name" value="fliS"/>
    <property type="match status" value="1"/>
</dbReference>
<gene>
    <name evidence="7" type="ORF">SAMN04488509_1104</name>
</gene>
<evidence type="ECO:0000313" key="7">
    <source>
        <dbReference type="EMBL" id="SDD89693.1"/>
    </source>
</evidence>
<dbReference type="InterPro" id="IPR003713">
    <property type="entry name" value="FliS"/>
</dbReference>
<dbReference type="PANTHER" id="PTHR34773:SF1">
    <property type="entry name" value="FLAGELLAR SECRETION CHAPERONE FLIS"/>
    <property type="match status" value="1"/>
</dbReference>
<dbReference type="GO" id="GO:0005829">
    <property type="term" value="C:cytosol"/>
    <property type="evidence" value="ECO:0007669"/>
    <property type="project" value="UniProtKB-SubCell"/>
</dbReference>
<dbReference type="GO" id="GO:0044780">
    <property type="term" value="P:bacterial-type flagellum assembly"/>
    <property type="evidence" value="ECO:0007669"/>
    <property type="project" value="InterPro"/>
</dbReference>
<dbReference type="Pfam" id="PF02561">
    <property type="entry name" value="FliS"/>
    <property type="match status" value="1"/>
</dbReference>
<dbReference type="SUPFAM" id="SSF101116">
    <property type="entry name" value="Flagellar export chaperone FliS"/>
    <property type="match status" value="1"/>
</dbReference>
<sequence length="134" mass="13862">MHGAQAYLKQYRSTGLEGSVIDASPHKLISLLLSGARERIALAMAAMAEGRVAAKGEAISRACAIIDSLRGSLDHGAGGDVAGSLEALYDYATRRLVEGNASNDPAAFGEVDALLAEVQSAWAAIPPELQQKAG</sequence>
<dbReference type="STRING" id="265719.SAMN04488509_1104"/>
<keyword evidence="3 6" id="KW-0963">Cytoplasm</keyword>
<evidence type="ECO:0000256" key="3">
    <source>
        <dbReference type="ARBA" id="ARBA00022490"/>
    </source>
</evidence>
<dbReference type="OrthoDB" id="9792010at2"/>
<dbReference type="CDD" id="cd16098">
    <property type="entry name" value="FliS"/>
    <property type="match status" value="1"/>
</dbReference>
<dbReference type="AlphaFoldDB" id="A0A1G6YI79"/>
<protein>
    <recommendedName>
        <fullName evidence="6">Flagellar secretion chaperone FliS</fullName>
    </recommendedName>
</protein>
<evidence type="ECO:0000256" key="5">
    <source>
        <dbReference type="ARBA" id="ARBA00023186"/>
    </source>
</evidence>
<keyword evidence="4 6" id="KW-1005">Bacterial flagellum biogenesis</keyword>
<keyword evidence="7" id="KW-0282">Flagellum</keyword>
<dbReference type="Proteomes" id="UP000199603">
    <property type="component" value="Unassembled WGS sequence"/>
</dbReference>
<keyword evidence="7" id="KW-0969">Cilium</keyword>
<keyword evidence="8" id="KW-1185">Reference proteome</keyword>
<keyword evidence="7" id="KW-0966">Cell projection</keyword>
<dbReference type="Gene3D" id="1.20.120.340">
    <property type="entry name" value="Flagellar protein FliS"/>
    <property type="match status" value="1"/>
</dbReference>
<comment type="subcellular location">
    <subcellularLocation>
        <location evidence="1 6">Cytoplasm</location>
        <location evidence="1 6">Cytosol</location>
    </subcellularLocation>
</comment>
<reference evidence="7 8" key="1">
    <citation type="submission" date="2016-10" db="EMBL/GenBank/DDBJ databases">
        <authorList>
            <person name="de Groot N.N."/>
        </authorList>
    </citation>
    <scope>NUCLEOTIDE SEQUENCE [LARGE SCALE GENOMIC DNA]</scope>
    <source>
        <strain evidence="7 8">DSM 16957</strain>
    </source>
</reference>
<evidence type="ECO:0000313" key="8">
    <source>
        <dbReference type="Proteomes" id="UP000199603"/>
    </source>
</evidence>
<comment type="similarity">
    <text evidence="2 6">Belongs to the FliS family.</text>
</comment>
<evidence type="ECO:0000256" key="2">
    <source>
        <dbReference type="ARBA" id="ARBA00008787"/>
    </source>
</evidence>
<dbReference type="EMBL" id="FNAG01000010">
    <property type="protein sequence ID" value="SDD89693.1"/>
    <property type="molecule type" value="Genomic_DNA"/>
</dbReference>
<dbReference type="InterPro" id="IPR036584">
    <property type="entry name" value="FliS_sf"/>
</dbReference>